<dbReference type="Gene3D" id="3.10.450.50">
    <property type="match status" value="1"/>
</dbReference>
<feature type="domain" description="PH" evidence="3">
    <location>
        <begin position="186"/>
        <end position="313"/>
    </location>
</feature>
<reference evidence="5" key="1">
    <citation type="journal article" date="2006" name="Science">
        <title>Phytophthora genome sequences uncover evolutionary origins and mechanisms of pathogenesis.</title>
        <authorList>
            <person name="Tyler B.M."/>
            <person name="Tripathy S."/>
            <person name="Zhang X."/>
            <person name="Dehal P."/>
            <person name="Jiang R.H."/>
            <person name="Aerts A."/>
            <person name="Arredondo F.D."/>
            <person name="Baxter L."/>
            <person name="Bensasson D."/>
            <person name="Beynon J.L."/>
            <person name="Chapman J."/>
            <person name="Damasceno C.M."/>
            <person name="Dorrance A.E."/>
            <person name="Dou D."/>
            <person name="Dickerman A.W."/>
            <person name="Dubchak I.L."/>
            <person name="Garbelotto M."/>
            <person name="Gijzen M."/>
            <person name="Gordon S.G."/>
            <person name="Govers F."/>
            <person name="Grunwald N.J."/>
            <person name="Huang W."/>
            <person name="Ivors K.L."/>
            <person name="Jones R.W."/>
            <person name="Kamoun S."/>
            <person name="Krampis K."/>
            <person name="Lamour K.H."/>
            <person name="Lee M.K."/>
            <person name="McDonald W.H."/>
            <person name="Medina M."/>
            <person name="Meijer H.J."/>
            <person name="Nordberg E.K."/>
            <person name="Maclean D.J."/>
            <person name="Ospina-Giraldo M.D."/>
            <person name="Morris P.F."/>
            <person name="Phuntumart V."/>
            <person name="Putnam N.H."/>
            <person name="Rash S."/>
            <person name="Rose J.K."/>
            <person name="Sakihama Y."/>
            <person name="Salamov A.A."/>
            <person name="Savidor A."/>
            <person name="Scheuring C.F."/>
            <person name="Smith B.M."/>
            <person name="Sobral B.W."/>
            <person name="Terry A."/>
            <person name="Torto-Alalibo T.A."/>
            <person name="Win J."/>
            <person name="Xu Z."/>
            <person name="Zhang H."/>
            <person name="Grigoriev I.V."/>
            <person name="Rokhsar D.S."/>
            <person name="Boore J.L."/>
        </authorList>
    </citation>
    <scope>NUCLEOTIDE SEQUENCE [LARGE SCALE GENOMIC DNA]</scope>
    <source>
        <strain evidence="5">Pr102</strain>
    </source>
</reference>
<feature type="compositionally biased region" description="Low complexity" evidence="2">
    <location>
        <begin position="147"/>
        <end position="170"/>
    </location>
</feature>
<evidence type="ECO:0000256" key="1">
    <source>
        <dbReference type="SAM" id="Coils"/>
    </source>
</evidence>
<feature type="compositionally biased region" description="Acidic residues" evidence="2">
    <location>
        <begin position="741"/>
        <end position="755"/>
    </location>
</feature>
<dbReference type="EnsemblProtists" id="Phyra96744">
    <property type="protein sequence ID" value="Phyra96744"/>
    <property type="gene ID" value="Phyra96744"/>
</dbReference>
<feature type="coiled-coil region" evidence="1">
    <location>
        <begin position="1230"/>
        <end position="1294"/>
    </location>
</feature>
<dbReference type="VEuPathDB" id="FungiDB:KRP23_8259"/>
<dbReference type="VEuPathDB" id="FungiDB:KRP23_8260"/>
<evidence type="ECO:0000313" key="4">
    <source>
        <dbReference type="EnsemblProtists" id="Phyra96744"/>
    </source>
</evidence>
<dbReference type="PANTHER" id="PTHR31723">
    <property type="entry name" value="PATHOGENESIS-RELATED FAMILY PROTEIN"/>
    <property type="match status" value="1"/>
</dbReference>
<dbReference type="InterPro" id="IPR053218">
    <property type="entry name" value="Pathogen-related_defense"/>
</dbReference>
<keyword evidence="5" id="KW-1185">Reference proteome</keyword>
<dbReference type="SUPFAM" id="SSF54427">
    <property type="entry name" value="NTF2-like"/>
    <property type="match status" value="1"/>
</dbReference>
<sequence>MKALAHRLRGRRASRRAGDDADDAERSFRLDDTNQEPAERHHDDKWRRNRGLNSKTGSLSALAKAAHSASDSDDVVPPSFMNSASPPTQTKTKRTASAPTLTRAESPQPPPRLLSRAHSNSRTTSSHPAHLPCSASARPDDRAICASSSSSSGHSSGSRSRSRHGGSMSSNASFLSSHQKPEAAVDVRYSGYLLIKRGLLKVADKRYYFVTRRSPELYSCKDETSFSLWLASGHPLDPHGGDAIARASGLSPVLVGTVLRADGATEEGNGGSHPERMFSVMIGSASKCITLRFGAECAEKATQWLEALQEVQVTKRNAGRHAASDKKLLLPLNEHNALRAADLEHDGTDVEAMDDGIVLVISEESNGDLATTRPASNSNAKMPRVYAGGKLHSKPHALDDDDATAASTPTSDGSPTSATSEHAELPASASSQLHPPSRIHRMDSLTSCSSTASGQSQGSSLTASASRMAKAQQELDALVTKGAKLPSRVMQATANGEAIEWRYGVPEYVLTDLAYVKGRMREPDATPLASYVEECCQTFIMEATHKARYDQWHSVCQETFYLQVNDGERVPGARILENDMLGLLYLGDIEASTGANHGDSDESQDLRAELAEAFPDGFPIEVLDVFTQPPRCYFSWRHWGSFTGKFRGVRGDGSKMEVRGFGEMTVDASRMRSLRLFFKQKDLISGLRQVTDRVSRKRSKLMEAESTRVHIRPDGKKLIDVTLRRQGVPPEQAPLVVPRFDDEDDSSSDSSDDEEPAAKPSFLLSKNRHPSGGSNNNDEDDHGESTNDGQSRQDRPQHTFQGDVQWDRVQELQELTNANAALTSEARDLRQQLKTLQIQLEAQAPVPGLDVDAVQDILLEKDNIEHDVRDVKIVHQARMVRTLKLSLQREKQLAADAIRHGALKKLCEELKSKNTALQQELKKIQRALVREVGDDVPLEDIVGNTDSTASGASRRGRAQHIIMLKAKVKKLQTQLATDSGATTTVLDVDQRAQQGLSGQHMHRQKLLDQLTGQRDELQERVHRLTRKYDALKARAQTLDREKQETRNKFQVLVEKSRTDDALVDALQRQLETWKTKLNEARRARTADGMKGSASQEERAELERLRKIVAEHKSRGSDRTVNPMGLSNGVMPQLSEASQYRAIAAEKERLAEVVRGLKAQLEDKDNQLRSMHQQRDNAEVAPQTPTQAMPSSPSLPPIGDESVSRIPRRPGSKLPLPSGRLSSVVPPAPSAVMMEQQQQQLKLEMETLRKTFRDSMRDKDERIAELEQQQRSIELQDLQEENDFLRQEFDKLKTRYEALVKPSSSSSKKRNSTSDKKM</sequence>
<feature type="coiled-coil region" evidence="1">
    <location>
        <begin position="900"/>
        <end position="927"/>
    </location>
</feature>
<feature type="coiled-coil region" evidence="1">
    <location>
        <begin position="1007"/>
        <end position="1114"/>
    </location>
</feature>
<dbReference type="EMBL" id="DS566099">
    <property type="status" value="NOT_ANNOTATED_CDS"/>
    <property type="molecule type" value="Genomic_DNA"/>
</dbReference>
<feature type="region of interest" description="Disordered" evidence="2">
    <location>
        <begin position="1298"/>
        <end position="1317"/>
    </location>
</feature>
<feature type="region of interest" description="Disordered" evidence="2">
    <location>
        <begin position="390"/>
        <end position="467"/>
    </location>
</feature>
<accession>H3HE35</accession>
<feature type="compositionally biased region" description="Low complexity" evidence="2">
    <location>
        <begin position="58"/>
        <end position="69"/>
    </location>
</feature>
<name>H3HE35_PHYRM</name>
<feature type="compositionally biased region" description="Basic and acidic residues" evidence="2">
    <location>
        <begin position="16"/>
        <end position="46"/>
    </location>
</feature>
<reference evidence="4" key="2">
    <citation type="submission" date="2015-06" db="UniProtKB">
        <authorList>
            <consortium name="EnsemblProtists"/>
        </authorList>
    </citation>
    <scope>IDENTIFICATION</scope>
    <source>
        <strain evidence="4">Pr102</strain>
    </source>
</reference>
<dbReference type="InParanoid" id="H3HE35"/>
<dbReference type="SUPFAM" id="SSF50729">
    <property type="entry name" value="PH domain-like"/>
    <property type="match status" value="1"/>
</dbReference>
<dbReference type="VEuPathDB" id="FungiDB:KRP22_12820"/>
<organism evidence="4 5">
    <name type="scientific">Phytophthora ramorum</name>
    <name type="common">Sudden oak death agent</name>
    <dbReference type="NCBI Taxonomy" id="164328"/>
    <lineage>
        <taxon>Eukaryota</taxon>
        <taxon>Sar</taxon>
        <taxon>Stramenopiles</taxon>
        <taxon>Oomycota</taxon>
        <taxon>Peronosporomycetes</taxon>
        <taxon>Peronosporales</taxon>
        <taxon>Peronosporaceae</taxon>
        <taxon>Phytophthora</taxon>
    </lineage>
</organism>
<feature type="compositionally biased region" description="Polar residues" evidence="2">
    <location>
        <begin position="117"/>
        <end position="127"/>
    </location>
</feature>
<feature type="compositionally biased region" description="Basic and acidic residues" evidence="2">
    <location>
        <begin position="1167"/>
        <end position="1177"/>
    </location>
</feature>
<protein>
    <recommendedName>
        <fullName evidence="3">PH domain-containing protein</fullName>
    </recommendedName>
</protein>
<dbReference type="eggNOG" id="ENOG502S577">
    <property type="taxonomic scope" value="Eukaryota"/>
</dbReference>
<dbReference type="HOGENOM" id="CLU_249325_0_0_1"/>
<dbReference type="PROSITE" id="PS50003">
    <property type="entry name" value="PH_DOMAIN"/>
    <property type="match status" value="1"/>
</dbReference>
<dbReference type="InterPro" id="IPR001849">
    <property type="entry name" value="PH_domain"/>
</dbReference>
<evidence type="ECO:0000259" key="3">
    <source>
        <dbReference type="PROSITE" id="PS50003"/>
    </source>
</evidence>
<feature type="region of interest" description="Disordered" evidence="2">
    <location>
        <begin position="723"/>
        <end position="798"/>
    </location>
</feature>
<feature type="coiled-coil region" evidence="1">
    <location>
        <begin position="812"/>
        <end position="839"/>
    </location>
</feature>
<evidence type="ECO:0000256" key="2">
    <source>
        <dbReference type="SAM" id="MobiDB-lite"/>
    </source>
</evidence>
<feature type="compositionally biased region" description="Low complexity" evidence="2">
    <location>
        <begin position="404"/>
        <end position="420"/>
    </location>
</feature>
<evidence type="ECO:0000313" key="5">
    <source>
        <dbReference type="Proteomes" id="UP000005238"/>
    </source>
</evidence>
<dbReference type="InterPro" id="IPR032710">
    <property type="entry name" value="NTF2-like_dom_sf"/>
</dbReference>
<feature type="compositionally biased region" description="Polar residues" evidence="2">
    <location>
        <begin position="1182"/>
        <end position="1191"/>
    </location>
</feature>
<feature type="region of interest" description="Disordered" evidence="2">
    <location>
        <begin position="1167"/>
        <end position="1221"/>
    </location>
</feature>
<proteinExistence type="predicted"/>
<dbReference type="Proteomes" id="UP000005238">
    <property type="component" value="Unassembled WGS sequence"/>
</dbReference>
<feature type="compositionally biased region" description="Basic residues" evidence="2">
    <location>
        <begin position="1"/>
        <end position="15"/>
    </location>
</feature>
<dbReference type="PANTHER" id="PTHR31723:SF10">
    <property type="entry name" value="PATHOGEN-RELATED PROTEIN"/>
    <property type="match status" value="1"/>
</dbReference>
<keyword evidence="1" id="KW-0175">Coiled coil</keyword>
<feature type="compositionally biased region" description="Low complexity" evidence="2">
    <location>
        <begin position="444"/>
        <end position="466"/>
    </location>
</feature>
<dbReference type="VEuPathDB" id="FungiDB:KRP22_12819"/>
<feature type="compositionally biased region" description="Polar residues" evidence="2">
    <location>
        <begin position="80"/>
        <end position="105"/>
    </location>
</feature>
<feature type="region of interest" description="Disordered" evidence="2">
    <location>
        <begin position="1"/>
        <end position="180"/>
    </location>
</feature>